<evidence type="ECO:0000259" key="2">
    <source>
        <dbReference type="Pfam" id="PF01551"/>
    </source>
</evidence>
<organism evidence="3 4">
    <name type="scientific">Actinomycetospora chibensis</name>
    <dbReference type="NCBI Taxonomy" id="663606"/>
    <lineage>
        <taxon>Bacteria</taxon>
        <taxon>Bacillati</taxon>
        <taxon>Actinomycetota</taxon>
        <taxon>Actinomycetes</taxon>
        <taxon>Pseudonocardiales</taxon>
        <taxon>Pseudonocardiaceae</taxon>
        <taxon>Actinomycetospora</taxon>
    </lineage>
</organism>
<keyword evidence="3" id="KW-0378">Hydrolase</keyword>
<dbReference type="GO" id="GO:0016787">
    <property type="term" value="F:hydrolase activity"/>
    <property type="evidence" value="ECO:0007669"/>
    <property type="project" value="UniProtKB-KW"/>
</dbReference>
<feature type="transmembrane region" description="Helical" evidence="1">
    <location>
        <begin position="143"/>
        <end position="162"/>
    </location>
</feature>
<comment type="caution">
    <text evidence="3">The sequence shown here is derived from an EMBL/GenBank/DDBJ whole genome shotgun (WGS) entry which is preliminary data.</text>
</comment>
<feature type="transmembrane region" description="Helical" evidence="1">
    <location>
        <begin position="60"/>
        <end position="82"/>
    </location>
</feature>
<name>A0ABV9RNX0_9PSEU</name>
<dbReference type="PANTHER" id="PTHR21666">
    <property type="entry name" value="PEPTIDASE-RELATED"/>
    <property type="match status" value="1"/>
</dbReference>
<dbReference type="Gene3D" id="2.70.70.10">
    <property type="entry name" value="Glucose Permease (Domain IIA)"/>
    <property type="match status" value="1"/>
</dbReference>
<dbReference type="EC" id="3.4.-.-" evidence="3"/>
<protein>
    <submittedName>
        <fullName evidence="3">M23 family metallopeptidase</fullName>
        <ecNumber evidence="3">3.4.-.-</ecNumber>
    </submittedName>
</protein>
<gene>
    <name evidence="3" type="ORF">ACFPEL_22970</name>
</gene>
<feature type="transmembrane region" description="Helical" evidence="1">
    <location>
        <begin position="212"/>
        <end position="231"/>
    </location>
</feature>
<evidence type="ECO:0000313" key="4">
    <source>
        <dbReference type="Proteomes" id="UP001595909"/>
    </source>
</evidence>
<dbReference type="InterPro" id="IPR016047">
    <property type="entry name" value="M23ase_b-sheet_dom"/>
</dbReference>
<dbReference type="Pfam" id="PF01551">
    <property type="entry name" value="Peptidase_M23"/>
    <property type="match status" value="1"/>
</dbReference>
<evidence type="ECO:0000313" key="3">
    <source>
        <dbReference type="EMBL" id="MFC4835290.1"/>
    </source>
</evidence>
<dbReference type="RefSeq" id="WP_274186994.1">
    <property type="nucleotide sequence ID" value="NZ_BAABHN010000049.1"/>
</dbReference>
<sequence>MSTRWLAGGLAVTWFVVTALGVLDLPAFVVVVVLGVLVMLSVESDARHRHRGVAATPRNLVLAALTTVAFVPVASGADLLVGRVSFEFVPLVLSALASVCVAIPRLAETREFPTSAVVGHRELILGVTGLVAGARAYQAGETVIAMVVFAVVLPVVMVVRRVRAGACPPGCLTRRPFGLQAANLWLFLAVLAAAGLPGTFFVWRSYLPGAEPFVTAAFWVGLAVAVVLVAFPLQRISLMSNLLAMVGSVVLVAQLVGTVTAPRDPVAIGLPLAVRWEAVSAGRSALVNNHWTLAVQRDAIDFVGVVDDRTHRGDGSRLEDFAIFSQPVLAVSDGRITEAVDGLPDLPVGGATRHDMAGNHLVLDIGGGHYVLYGHLQQGSVRVRLGEQVRRGQVIGQVGDSGNSGEPHLHLQVQNRPSFDVEDRNIRTSPILFVDATVADVRRGDSVAPAVGTP</sequence>
<accession>A0ABV9RNX0</accession>
<dbReference type="InterPro" id="IPR011055">
    <property type="entry name" value="Dup_hybrid_motif"/>
</dbReference>
<evidence type="ECO:0000256" key="1">
    <source>
        <dbReference type="SAM" id="Phobius"/>
    </source>
</evidence>
<dbReference type="SUPFAM" id="SSF51261">
    <property type="entry name" value="Duplicated hybrid motif"/>
    <property type="match status" value="1"/>
</dbReference>
<keyword evidence="1" id="KW-1133">Transmembrane helix</keyword>
<feature type="transmembrane region" description="Helical" evidence="1">
    <location>
        <begin position="238"/>
        <end position="257"/>
    </location>
</feature>
<reference evidence="4" key="1">
    <citation type="journal article" date="2019" name="Int. J. Syst. Evol. Microbiol.">
        <title>The Global Catalogue of Microorganisms (GCM) 10K type strain sequencing project: providing services to taxonomists for standard genome sequencing and annotation.</title>
        <authorList>
            <consortium name="The Broad Institute Genomics Platform"/>
            <consortium name="The Broad Institute Genome Sequencing Center for Infectious Disease"/>
            <person name="Wu L."/>
            <person name="Ma J."/>
        </authorList>
    </citation>
    <scope>NUCLEOTIDE SEQUENCE [LARGE SCALE GENOMIC DNA]</scope>
    <source>
        <strain evidence="4">CCUG 50347</strain>
    </source>
</reference>
<keyword evidence="1" id="KW-0812">Transmembrane</keyword>
<dbReference type="EMBL" id="JBHSIM010000049">
    <property type="protein sequence ID" value="MFC4835290.1"/>
    <property type="molecule type" value="Genomic_DNA"/>
</dbReference>
<dbReference type="CDD" id="cd12797">
    <property type="entry name" value="M23_peptidase"/>
    <property type="match status" value="1"/>
</dbReference>
<dbReference type="InterPro" id="IPR050570">
    <property type="entry name" value="Cell_wall_metabolism_enzyme"/>
</dbReference>
<feature type="transmembrane region" description="Helical" evidence="1">
    <location>
        <begin position="12"/>
        <end position="40"/>
    </location>
</feature>
<feature type="domain" description="M23ase beta-sheet core" evidence="2">
    <location>
        <begin position="325"/>
        <end position="415"/>
    </location>
</feature>
<dbReference type="Proteomes" id="UP001595909">
    <property type="component" value="Unassembled WGS sequence"/>
</dbReference>
<proteinExistence type="predicted"/>
<keyword evidence="1" id="KW-0472">Membrane</keyword>
<keyword evidence="4" id="KW-1185">Reference proteome</keyword>
<dbReference type="PANTHER" id="PTHR21666:SF270">
    <property type="entry name" value="MUREIN HYDROLASE ACTIVATOR ENVC"/>
    <property type="match status" value="1"/>
</dbReference>
<feature type="transmembrane region" description="Helical" evidence="1">
    <location>
        <begin position="183"/>
        <end position="206"/>
    </location>
</feature>